<dbReference type="Gene3D" id="3.40.50.1970">
    <property type="match status" value="1"/>
</dbReference>
<accession>M1P7S2</accession>
<dbReference type="STRING" id="1167006.UWK_01179"/>
<keyword evidence="1 6" id="KW-0560">Oxidoreductase</keyword>
<dbReference type="InterPro" id="IPR034789">
    <property type="entry name" value="AAD_C"/>
</dbReference>
<dbReference type="Pfam" id="PF00171">
    <property type="entry name" value="Aldedh"/>
    <property type="match status" value="1"/>
</dbReference>
<protein>
    <submittedName>
        <fullName evidence="6">Alcohol dehydrogenase, class IV</fullName>
        <ecNumber evidence="6">1.1.1.1</ecNumber>
        <ecNumber evidence="6">1.2.1.10</ecNumber>
    </submittedName>
</protein>
<dbReference type="Pfam" id="PF25137">
    <property type="entry name" value="ADH_Fe_C"/>
    <property type="match status" value="1"/>
</dbReference>
<dbReference type="CDD" id="cd08178">
    <property type="entry name" value="AAD_C"/>
    <property type="match status" value="1"/>
</dbReference>
<evidence type="ECO:0000259" key="3">
    <source>
        <dbReference type="Pfam" id="PF00171"/>
    </source>
</evidence>
<evidence type="ECO:0000256" key="2">
    <source>
        <dbReference type="SAM" id="MobiDB-lite"/>
    </source>
</evidence>
<dbReference type="PANTHER" id="PTHR11496:SF83">
    <property type="entry name" value="HYDROXYACID-OXOACID TRANSHYDROGENASE, MITOCHONDRIAL"/>
    <property type="match status" value="1"/>
</dbReference>
<dbReference type="Proteomes" id="UP000011721">
    <property type="component" value="Chromosome"/>
</dbReference>
<gene>
    <name evidence="6" type="ordered locus">UWK_01179</name>
</gene>
<dbReference type="PROSITE" id="PS00060">
    <property type="entry name" value="ADH_IRON_2"/>
    <property type="match status" value="1"/>
</dbReference>
<dbReference type="FunFam" id="1.20.1090.10:FF:000001">
    <property type="entry name" value="Aldehyde-alcohol dehydrogenase"/>
    <property type="match status" value="1"/>
</dbReference>
<evidence type="ECO:0000259" key="4">
    <source>
        <dbReference type="Pfam" id="PF00465"/>
    </source>
</evidence>
<dbReference type="GO" id="GO:0046872">
    <property type="term" value="F:metal ion binding"/>
    <property type="evidence" value="ECO:0007669"/>
    <property type="project" value="InterPro"/>
</dbReference>
<dbReference type="GO" id="GO:0004022">
    <property type="term" value="F:alcohol dehydrogenase (NAD+) activity"/>
    <property type="evidence" value="ECO:0007669"/>
    <property type="project" value="UniProtKB-EC"/>
</dbReference>
<dbReference type="PANTHER" id="PTHR11496">
    <property type="entry name" value="ALCOHOL DEHYDROGENASE"/>
    <property type="match status" value="1"/>
</dbReference>
<dbReference type="InterPro" id="IPR015590">
    <property type="entry name" value="Aldehyde_DH_dom"/>
</dbReference>
<dbReference type="InterPro" id="IPR016162">
    <property type="entry name" value="Ald_DH_N"/>
</dbReference>
<feature type="domain" description="Fe-containing alcohol dehydrogenase-like C-terminal" evidence="5">
    <location>
        <begin position="652"/>
        <end position="861"/>
    </location>
</feature>
<dbReference type="Pfam" id="PF00465">
    <property type="entry name" value="Fe-ADH"/>
    <property type="match status" value="1"/>
</dbReference>
<dbReference type="Gene3D" id="1.20.1090.10">
    <property type="entry name" value="Dehydroquinate synthase-like - alpha domain"/>
    <property type="match status" value="1"/>
</dbReference>
<feature type="compositionally biased region" description="Polar residues" evidence="2">
    <location>
        <begin position="570"/>
        <end position="590"/>
    </location>
</feature>
<organism evidence="6 7">
    <name type="scientific">Desulfocapsa sulfexigens (strain DSM 10523 / SB164P1)</name>
    <dbReference type="NCBI Taxonomy" id="1167006"/>
    <lineage>
        <taxon>Bacteria</taxon>
        <taxon>Pseudomonadati</taxon>
        <taxon>Thermodesulfobacteriota</taxon>
        <taxon>Desulfobulbia</taxon>
        <taxon>Desulfobulbales</taxon>
        <taxon>Desulfocapsaceae</taxon>
        <taxon>Desulfocapsa</taxon>
    </lineage>
</organism>
<dbReference type="SUPFAM" id="SSF56796">
    <property type="entry name" value="Dehydroquinate synthase-like"/>
    <property type="match status" value="1"/>
</dbReference>
<feature type="domain" description="Aldehyde dehydrogenase" evidence="3">
    <location>
        <begin position="10"/>
        <end position="280"/>
    </location>
</feature>
<dbReference type="EC" id="1.2.1.10" evidence="6"/>
<dbReference type="EC" id="1.1.1.1" evidence="6"/>
<dbReference type="SUPFAM" id="SSF53720">
    <property type="entry name" value="ALDH-like"/>
    <property type="match status" value="1"/>
</dbReference>
<proteinExistence type="predicted"/>
<feature type="domain" description="Alcohol dehydrogenase iron-type/glycerol dehydrogenase GldA" evidence="4">
    <location>
        <begin position="462"/>
        <end position="640"/>
    </location>
</feature>
<name>M1P7S2_DESSD</name>
<sequence length="862" mass="94521">MFQPDSSNLTDAEQVDEIIFQAMSAQDAYLQINQQSIDRIVHFMAEVGESQHLALAKLAVKESARGIVEDKSVTNIFASNGLDQKLRNIHSVGPLEDNEINKYQIITEPVGTLASFPSPEHPTANVLFQAIISVKTRNPIVFCFHPSVQSSSKAAANLMQQAAQDAGAPPYAIQWLPSGSESSINALASHPDISLILMDENASVLSALQSLPNTPILGNGQINTPCFIHRSADIEQAVTDVIASRHFDNGLIPSSEQTLIISREIYFQTVDLLMQKSCHLASEQEKTQLEELLFDQETGLPNSDCTGMDAVVIAKMAGFTVPPHTKLLLTEIGGIGPSYPLSGSNAAPVLSILAAESWYEGLCFCEAVLEFGSTSHTAVLHARDTDLCDEFSTRLRASHIVLNQPATDGDLCRLLVISGNSVTSAEDRQVGNPATAGLSMDMLLRRKLLQKQNTRIREWKTPGNVLFAKGCSNHLRTLPEVARTLIVTEKELLESDHIDAVLNHLSDQKYPVKTEFFCKTNRVVTVSSIEEGIQCMNRFRPTAILAIGNGATIDTAKAIRYFYQRPDNSLPYSSPNPEHANSSGSLSNPPQRRVSLIAMPTTPRAGFKINALITIFDNRLEKRQNIHSCELLPDTTLIDPDFSTPLSAKEMAITGMTILSHALEAYVSPLASDYSDSMAIKAILIIFDYLPMAVTRNQISTREKLYNAATMAGMATGNAKPGLAHAMAHSLSSAFNLTHGQAHSLLLPSIVRYNGVEDPSRFNPLMPGSRYIAHERYQEIAKSLGLACKSPEQGVDSLVKAISRMQRELHLPCTIREYNISQKEYLGITEQMAEQAFTDHSTTTNPRLPLISEIIDIFDDIY</sequence>
<dbReference type="OrthoDB" id="9815791at2"/>
<dbReference type="GO" id="GO:0008774">
    <property type="term" value="F:acetaldehyde dehydrogenase (acetylating) activity"/>
    <property type="evidence" value="ECO:0007669"/>
    <property type="project" value="UniProtKB-EC"/>
</dbReference>
<dbReference type="AlphaFoldDB" id="M1P7S2"/>
<evidence type="ECO:0000256" key="1">
    <source>
        <dbReference type="ARBA" id="ARBA00023002"/>
    </source>
</evidence>
<feature type="region of interest" description="Disordered" evidence="2">
    <location>
        <begin position="570"/>
        <end position="591"/>
    </location>
</feature>
<dbReference type="InterPro" id="IPR039697">
    <property type="entry name" value="Alcohol_dehydrogenase_Fe"/>
</dbReference>
<evidence type="ECO:0000313" key="7">
    <source>
        <dbReference type="Proteomes" id="UP000011721"/>
    </source>
</evidence>
<evidence type="ECO:0000313" key="6">
    <source>
        <dbReference type="EMBL" id="AGF77747.1"/>
    </source>
</evidence>
<dbReference type="Gene3D" id="3.40.605.10">
    <property type="entry name" value="Aldehyde Dehydrogenase, Chain A, domain 1"/>
    <property type="match status" value="1"/>
</dbReference>
<dbReference type="Gene3D" id="3.40.309.10">
    <property type="entry name" value="Aldehyde Dehydrogenase, Chain A, domain 2"/>
    <property type="match status" value="1"/>
</dbReference>
<dbReference type="InterPro" id="IPR016163">
    <property type="entry name" value="Ald_DH_C"/>
</dbReference>
<dbReference type="KEGG" id="dsf:UWK_01179"/>
<dbReference type="eggNOG" id="COG1012">
    <property type="taxonomic scope" value="Bacteria"/>
</dbReference>
<reference evidence="7" key="1">
    <citation type="journal article" date="2013" name="Stand. Genomic Sci.">
        <title>Complete genome sequence of Desulfocapsa sulfexigens, a marine deltaproteobacterium specialized in disproportionating inorganic sulfur compounds.</title>
        <authorList>
            <person name="Finster K.W."/>
            <person name="Kjeldsen K.U."/>
            <person name="Kube M."/>
            <person name="Reinhardt R."/>
            <person name="Mussmann M."/>
            <person name="Amann R."/>
            <person name="Schreiber L."/>
        </authorList>
    </citation>
    <scope>NUCLEOTIDE SEQUENCE [LARGE SCALE GENOMIC DNA]</scope>
    <source>
        <strain evidence="7">DSM 10523 / SB164P1</strain>
    </source>
</reference>
<dbReference type="InterPro" id="IPR056798">
    <property type="entry name" value="ADH_Fe_C"/>
</dbReference>
<dbReference type="InterPro" id="IPR001670">
    <property type="entry name" value="ADH_Fe/GldA"/>
</dbReference>
<dbReference type="InterPro" id="IPR018211">
    <property type="entry name" value="ADH_Fe_CS"/>
</dbReference>
<dbReference type="InterPro" id="IPR016161">
    <property type="entry name" value="Ald_DH/histidinol_DH"/>
</dbReference>
<dbReference type="EMBL" id="CP003985">
    <property type="protein sequence ID" value="AGF77747.1"/>
    <property type="molecule type" value="Genomic_DNA"/>
</dbReference>
<evidence type="ECO:0000259" key="5">
    <source>
        <dbReference type="Pfam" id="PF25137"/>
    </source>
</evidence>
<keyword evidence="7" id="KW-1185">Reference proteome</keyword>
<dbReference type="eggNOG" id="COG1454">
    <property type="taxonomic scope" value="Bacteria"/>
</dbReference>
<dbReference type="HOGENOM" id="CLU_007207_1_0_7"/>
<dbReference type="RefSeq" id="WP_015403441.1">
    <property type="nucleotide sequence ID" value="NC_020304.1"/>
</dbReference>